<dbReference type="Proteomes" id="UP001165121">
    <property type="component" value="Unassembled WGS sequence"/>
</dbReference>
<proteinExistence type="predicted"/>
<reference evidence="2" key="1">
    <citation type="submission" date="2023-04" db="EMBL/GenBank/DDBJ databases">
        <title>Phytophthora fragariaefolia NBRC 109709.</title>
        <authorList>
            <person name="Ichikawa N."/>
            <person name="Sato H."/>
            <person name="Tonouchi N."/>
        </authorList>
    </citation>
    <scope>NUCLEOTIDE SEQUENCE</scope>
    <source>
        <strain evidence="2">NBRC 109709</strain>
    </source>
</reference>
<sequence length="582" mass="65102">MHADRERVVQVRAGTSLLHVLQEQQLSQSPSSTSLPLMPPSPTPTLASKRRSHKKIGVEAAGDHRRRRDALPRIAKGVMQHSDSSTSFEQYQNFVANKIYREGTMHLQNRRVAIVPKADLLKKLAAVSAAALKEIESEEDTPAVRESLRKKLLRAMILLQGGRAFQQAKSLSPPPPPVYSEIKNSHLAFLQFKHDGVATDEFWLRVDPAALAPRSLDARRLCFNSDNDRNLDPTNEEGGGDDLSSLLSDTNYYLGCPGWLDDGESTLALPQATMISGQLVDTQKAASTKHLGNPGQKRFRIVAMKAVTPSKDYYGDDAATREYAVETNDGIMRLARWRFIRYTPPKYERVGKTENVGGGTGLNNDEDVNVAMVNCSIVYLVLSDFALVYDEGIKRGVGVHVSSEARVSPVERLKFHCNDHENVKKQRRYHHNSNKSDGSVIADAAHYSGCARWQVRILQRTGGANYLQELESAIAAVTGDVRKGDGVRVEWLRKKQKKMVSNNRRMQAKDGFVLDARRKYDLVAAQSNSKLEEIERQKGAQAAEYFQQRLKSLEATGSAHQPYEVLQLKQQQLQRVFELPHL</sequence>
<organism evidence="2 3">
    <name type="scientific">Phytophthora fragariaefolia</name>
    <dbReference type="NCBI Taxonomy" id="1490495"/>
    <lineage>
        <taxon>Eukaryota</taxon>
        <taxon>Sar</taxon>
        <taxon>Stramenopiles</taxon>
        <taxon>Oomycota</taxon>
        <taxon>Peronosporomycetes</taxon>
        <taxon>Peronosporales</taxon>
        <taxon>Peronosporaceae</taxon>
        <taxon>Phytophthora</taxon>
    </lineage>
</organism>
<evidence type="ECO:0000313" key="3">
    <source>
        <dbReference type="Proteomes" id="UP001165121"/>
    </source>
</evidence>
<gene>
    <name evidence="2" type="ORF">Pfra01_000873300</name>
</gene>
<protein>
    <submittedName>
        <fullName evidence="2">Unnamed protein product</fullName>
    </submittedName>
</protein>
<accession>A0A9W7CN00</accession>
<name>A0A9W7CN00_9STRA</name>
<keyword evidence="3" id="KW-1185">Reference proteome</keyword>
<dbReference type="EMBL" id="BSXT01000798">
    <property type="protein sequence ID" value="GMF34218.1"/>
    <property type="molecule type" value="Genomic_DNA"/>
</dbReference>
<feature type="compositionally biased region" description="Low complexity" evidence="1">
    <location>
        <begin position="24"/>
        <end position="36"/>
    </location>
</feature>
<dbReference type="AlphaFoldDB" id="A0A9W7CN00"/>
<comment type="caution">
    <text evidence="2">The sequence shown here is derived from an EMBL/GenBank/DDBJ whole genome shotgun (WGS) entry which is preliminary data.</text>
</comment>
<evidence type="ECO:0000313" key="2">
    <source>
        <dbReference type="EMBL" id="GMF34218.1"/>
    </source>
</evidence>
<feature type="region of interest" description="Disordered" evidence="1">
    <location>
        <begin position="23"/>
        <end position="56"/>
    </location>
</feature>
<dbReference type="OrthoDB" id="108005at2759"/>
<evidence type="ECO:0000256" key="1">
    <source>
        <dbReference type="SAM" id="MobiDB-lite"/>
    </source>
</evidence>